<sequence>MLQISEVDRLAAALAGVRRSTTDGLAQWRYHGRLVARQIDGTTLVIRADFDYRDWLLRQFPDTFSVPARYAKHMMVIADLTNGDAGAIEDALEAAWQLQRSAD</sequence>
<dbReference type="RefSeq" id="WP_145862353.1">
    <property type="nucleotide sequence ID" value="NZ_RPFW01000014.1"/>
</dbReference>
<dbReference type="EMBL" id="RPFW01000014">
    <property type="protein sequence ID" value="TVY99060.1"/>
    <property type="molecule type" value="Genomic_DNA"/>
</dbReference>
<reference evidence="1 2" key="1">
    <citation type="submission" date="2018-11" db="EMBL/GenBank/DDBJ databases">
        <title>Trebonia kvetii gen.nov., sp.nov., a novel acidophilic actinobacterium, and proposal of the new actinobacterial family Treboniaceae fam. nov.</title>
        <authorList>
            <person name="Rapoport D."/>
            <person name="Sagova-Mareckova M."/>
            <person name="Sedlacek I."/>
            <person name="Provaznik J."/>
            <person name="Kralova S."/>
            <person name="Pavlinic D."/>
            <person name="Benes V."/>
            <person name="Kopecky J."/>
        </authorList>
    </citation>
    <scope>NUCLEOTIDE SEQUENCE [LARGE SCALE GENOMIC DNA]</scope>
    <source>
        <strain evidence="1 2">15Tr583</strain>
    </source>
</reference>
<comment type="caution">
    <text evidence="1">The sequence shown here is derived from an EMBL/GenBank/DDBJ whole genome shotgun (WGS) entry which is preliminary data.</text>
</comment>
<dbReference type="Proteomes" id="UP000460272">
    <property type="component" value="Unassembled WGS sequence"/>
</dbReference>
<dbReference type="AlphaFoldDB" id="A0A6P2BN12"/>
<dbReference type="OrthoDB" id="4866162at2"/>
<organism evidence="1 2">
    <name type="scientific">Trebonia kvetii</name>
    <dbReference type="NCBI Taxonomy" id="2480626"/>
    <lineage>
        <taxon>Bacteria</taxon>
        <taxon>Bacillati</taxon>
        <taxon>Actinomycetota</taxon>
        <taxon>Actinomycetes</taxon>
        <taxon>Streptosporangiales</taxon>
        <taxon>Treboniaceae</taxon>
        <taxon>Trebonia</taxon>
    </lineage>
</organism>
<evidence type="ECO:0008006" key="3">
    <source>
        <dbReference type="Google" id="ProtNLM"/>
    </source>
</evidence>
<protein>
    <recommendedName>
        <fullName evidence="3">MmcQ/YjbR family DNA-binding protein</fullName>
    </recommendedName>
</protein>
<evidence type="ECO:0000313" key="1">
    <source>
        <dbReference type="EMBL" id="TVY99060.1"/>
    </source>
</evidence>
<accession>A0A6P2BN12</accession>
<proteinExistence type="predicted"/>
<evidence type="ECO:0000313" key="2">
    <source>
        <dbReference type="Proteomes" id="UP000460272"/>
    </source>
</evidence>
<gene>
    <name evidence="1" type="ORF">EAS64_42230</name>
</gene>
<keyword evidence="2" id="KW-1185">Reference proteome</keyword>
<name>A0A6P2BN12_9ACTN</name>